<gene>
    <name evidence="1" type="ORF">O6H91_11G016700</name>
</gene>
<proteinExistence type="predicted"/>
<dbReference type="EMBL" id="CM055102">
    <property type="protein sequence ID" value="KAJ7537671.1"/>
    <property type="molecule type" value="Genomic_DNA"/>
</dbReference>
<evidence type="ECO:0000313" key="1">
    <source>
        <dbReference type="EMBL" id="KAJ7537671.1"/>
    </source>
</evidence>
<reference evidence="2" key="1">
    <citation type="journal article" date="2024" name="Proc. Natl. Acad. Sci. U.S.A.">
        <title>Extraordinary preservation of gene collinearity over three hundred million years revealed in homosporous lycophytes.</title>
        <authorList>
            <person name="Li C."/>
            <person name="Wickell D."/>
            <person name="Kuo L.Y."/>
            <person name="Chen X."/>
            <person name="Nie B."/>
            <person name="Liao X."/>
            <person name="Peng D."/>
            <person name="Ji J."/>
            <person name="Jenkins J."/>
            <person name="Williams M."/>
            <person name="Shu S."/>
            <person name="Plott C."/>
            <person name="Barry K."/>
            <person name="Rajasekar S."/>
            <person name="Grimwood J."/>
            <person name="Han X."/>
            <person name="Sun S."/>
            <person name="Hou Z."/>
            <person name="He W."/>
            <person name="Dai G."/>
            <person name="Sun C."/>
            <person name="Schmutz J."/>
            <person name="Leebens-Mack J.H."/>
            <person name="Li F.W."/>
            <person name="Wang L."/>
        </authorList>
    </citation>
    <scope>NUCLEOTIDE SEQUENCE [LARGE SCALE GENOMIC DNA]</scope>
    <source>
        <strain evidence="2">cv. PW_Plant_1</strain>
    </source>
</reference>
<evidence type="ECO:0000313" key="2">
    <source>
        <dbReference type="Proteomes" id="UP001162992"/>
    </source>
</evidence>
<accession>A0ACC2C6K7</accession>
<keyword evidence="2" id="KW-1185">Reference proteome</keyword>
<protein>
    <submittedName>
        <fullName evidence="1">Uncharacterized protein</fullName>
    </submittedName>
</protein>
<comment type="caution">
    <text evidence="1">The sequence shown here is derived from an EMBL/GenBank/DDBJ whole genome shotgun (WGS) entry which is preliminary data.</text>
</comment>
<sequence>MNFNQMVTFGKGGGSVHFPPEMLQGLEESMDLLKDSSSESPQAGQASSQGFMNVLALLQQNIEHLQTLVRLIGQGGQFNAATQQPQMKAAAGMATVITQLIAVAAGLLPQVHQQSPQPMFSFPVNHLSGEATSGMDFFQQNCSENSLASALGVFAGNNPFGSHVGEEKQSAMGMGCTVGGTGLDGSIELAEHLLGTHGSSDVPRNYVGVDLGLHSCTDLTGNISSRRCNSAMTNENSFMLTNSLEINGSLEDQEPGNGFRDDEDEGEAENLPPGSYELIELDAMEILAEHTHFCEICGKGFKRDANLRMHMRGHGDEYKTAAALAKPDKFLQDPSLRRPRRYSCPYLGCKRNKKHKKFLPLKTMLCVKNHYRRSHCPKMLTCNKCKVKKFSVVADLKTHEKHCGREKWQCSCGTTFSRKDKLFGHVGLFVGHTPATPLYETESPGNGEKDNNEMGFICGNMTANGPRRISGKGTIAGFGGGDGFGFGAGQDSVVGSEVKPEISPARILGDGDSCAIDGGANLQLRDSSKLGLTLSESESAISGRQLSTLSSFQQAGVSLLTGPSNFHGLFGSNYLQAHNGPKQSTNNLD</sequence>
<name>A0ACC2C6K7_DIPCM</name>
<dbReference type="Proteomes" id="UP001162992">
    <property type="component" value="Chromosome 11"/>
</dbReference>
<organism evidence="1 2">
    <name type="scientific">Diphasiastrum complanatum</name>
    <name type="common">Issler's clubmoss</name>
    <name type="synonym">Lycopodium complanatum</name>
    <dbReference type="NCBI Taxonomy" id="34168"/>
    <lineage>
        <taxon>Eukaryota</taxon>
        <taxon>Viridiplantae</taxon>
        <taxon>Streptophyta</taxon>
        <taxon>Embryophyta</taxon>
        <taxon>Tracheophyta</taxon>
        <taxon>Lycopodiopsida</taxon>
        <taxon>Lycopodiales</taxon>
        <taxon>Lycopodiaceae</taxon>
        <taxon>Lycopodioideae</taxon>
        <taxon>Diphasiastrum</taxon>
    </lineage>
</organism>